<feature type="region of interest" description="Disordered" evidence="6">
    <location>
        <begin position="1"/>
        <end position="21"/>
    </location>
</feature>
<evidence type="ECO:0000313" key="7">
    <source>
        <dbReference type="EMBL" id="GGC52560.1"/>
    </source>
</evidence>
<evidence type="ECO:0000256" key="1">
    <source>
        <dbReference type="ARBA" id="ARBA00010815"/>
    </source>
</evidence>
<keyword evidence="2 7" id="KW-0489">Methyltransferase</keyword>
<dbReference type="CDD" id="cd02440">
    <property type="entry name" value="AdoMet_MTases"/>
    <property type="match status" value="1"/>
</dbReference>
<proteinExistence type="inferred from homology"/>
<organism evidence="7 8">
    <name type="scientific">Hoyosella rhizosphaerae</name>
    <dbReference type="NCBI Taxonomy" id="1755582"/>
    <lineage>
        <taxon>Bacteria</taxon>
        <taxon>Bacillati</taxon>
        <taxon>Actinomycetota</taxon>
        <taxon>Actinomycetes</taxon>
        <taxon>Mycobacteriales</taxon>
        <taxon>Hoyosellaceae</taxon>
        <taxon>Hoyosella</taxon>
    </lineage>
</organism>
<reference evidence="7" key="2">
    <citation type="submission" date="2020-09" db="EMBL/GenBank/DDBJ databases">
        <authorList>
            <person name="Sun Q."/>
            <person name="Zhou Y."/>
        </authorList>
    </citation>
    <scope>NUCLEOTIDE SEQUENCE</scope>
    <source>
        <strain evidence="7">CGMCC 1.15478</strain>
    </source>
</reference>
<name>A0A916TYX8_9ACTN</name>
<dbReference type="GO" id="GO:0008168">
    <property type="term" value="F:methyltransferase activity"/>
    <property type="evidence" value="ECO:0007669"/>
    <property type="project" value="UniProtKB-KW"/>
</dbReference>
<dbReference type="GO" id="GO:0032259">
    <property type="term" value="P:methylation"/>
    <property type="evidence" value="ECO:0007669"/>
    <property type="project" value="UniProtKB-KW"/>
</dbReference>
<evidence type="ECO:0000256" key="2">
    <source>
        <dbReference type="ARBA" id="ARBA00022603"/>
    </source>
</evidence>
<accession>A0A916TYX8</accession>
<sequence length="447" mass="50467">MEIQKAENMSSQMRVAPNADSSVVRAPGQLDIDPQRWPAIAVAPSGATVNMRARVARRIFRRAVSELPLRVEFPDGTVWGATSEVETHPRMLLHRPDEFFRRLGSGALIGFGEAYMAGDWDASDLEAVLEVFASRVASLVPGNLQRLRAFLVARQPKNERNSTKNTQSNISRHYDLSNDFFRLFLDETMTYSAALFTDPETATLDDLAEAQRRKIDRLLDLAGVTAGSRVLEIGTGWGELALRAAARGATVHTVTLSTAQAELAQQRVHQHGYSDSVTVEILDYRFVDGQYDAVVSVEMIEAVGYQYWTEYFSKIDSVLAPGGKVAIQAITMPHERMLATRNTYTWIHKYIFPGGLLPSVRAIEETTEKFTTLRVDEVFSMGSHYARTLRLWEDHFTATFDQTRKLGFDDVFRRMWKFYLNYSEAGFASQYLDVQQILISRPNESRT</sequence>
<evidence type="ECO:0000256" key="4">
    <source>
        <dbReference type="ARBA" id="ARBA00022691"/>
    </source>
</evidence>
<evidence type="ECO:0000313" key="8">
    <source>
        <dbReference type="Proteomes" id="UP000641514"/>
    </source>
</evidence>
<dbReference type="GO" id="GO:0008610">
    <property type="term" value="P:lipid biosynthetic process"/>
    <property type="evidence" value="ECO:0007669"/>
    <property type="project" value="InterPro"/>
</dbReference>
<evidence type="ECO:0000256" key="6">
    <source>
        <dbReference type="SAM" id="MobiDB-lite"/>
    </source>
</evidence>
<dbReference type="PANTHER" id="PTHR43667">
    <property type="entry name" value="CYCLOPROPANE-FATTY-ACYL-PHOSPHOLIPID SYNTHASE"/>
    <property type="match status" value="1"/>
</dbReference>
<dbReference type="Proteomes" id="UP000641514">
    <property type="component" value="Unassembled WGS sequence"/>
</dbReference>
<dbReference type="Pfam" id="PF02353">
    <property type="entry name" value="CMAS"/>
    <property type="match status" value="1"/>
</dbReference>
<keyword evidence="3" id="KW-0808">Transferase</keyword>
<gene>
    <name evidence="7" type="primary">ufaA1</name>
    <name evidence="7" type="ORF">GCM10011410_01130</name>
</gene>
<dbReference type="AlphaFoldDB" id="A0A916TYX8"/>
<dbReference type="PIRSF" id="PIRSF003085">
    <property type="entry name" value="CMAS"/>
    <property type="match status" value="1"/>
</dbReference>
<dbReference type="SUPFAM" id="SSF53335">
    <property type="entry name" value="S-adenosyl-L-methionine-dependent methyltransferases"/>
    <property type="match status" value="1"/>
</dbReference>
<evidence type="ECO:0000256" key="5">
    <source>
        <dbReference type="ARBA" id="ARBA00023098"/>
    </source>
</evidence>
<comment type="similarity">
    <text evidence="1">Belongs to the CFA/CMAS family.</text>
</comment>
<dbReference type="EMBL" id="BMJH01000001">
    <property type="protein sequence ID" value="GGC52560.1"/>
    <property type="molecule type" value="Genomic_DNA"/>
</dbReference>
<dbReference type="InterPro" id="IPR029063">
    <property type="entry name" value="SAM-dependent_MTases_sf"/>
</dbReference>
<keyword evidence="5" id="KW-0443">Lipid metabolism</keyword>
<keyword evidence="8" id="KW-1185">Reference proteome</keyword>
<dbReference type="InterPro" id="IPR003333">
    <property type="entry name" value="CMAS"/>
</dbReference>
<comment type="caution">
    <text evidence="7">The sequence shown here is derived from an EMBL/GenBank/DDBJ whole genome shotgun (WGS) entry which is preliminary data.</text>
</comment>
<keyword evidence="4" id="KW-0949">S-adenosyl-L-methionine</keyword>
<reference evidence="7" key="1">
    <citation type="journal article" date="2014" name="Int. J. Syst. Evol. Microbiol.">
        <title>Complete genome sequence of Corynebacterium casei LMG S-19264T (=DSM 44701T), isolated from a smear-ripened cheese.</title>
        <authorList>
            <consortium name="US DOE Joint Genome Institute (JGI-PGF)"/>
            <person name="Walter F."/>
            <person name="Albersmeier A."/>
            <person name="Kalinowski J."/>
            <person name="Ruckert C."/>
        </authorList>
    </citation>
    <scope>NUCLEOTIDE SEQUENCE</scope>
    <source>
        <strain evidence="7">CGMCC 1.15478</strain>
    </source>
</reference>
<dbReference type="PANTHER" id="PTHR43667:SF2">
    <property type="entry name" value="FATTY ACID C-METHYL TRANSFERASE"/>
    <property type="match status" value="1"/>
</dbReference>
<dbReference type="InterPro" id="IPR050723">
    <property type="entry name" value="CFA/CMAS"/>
</dbReference>
<evidence type="ECO:0000256" key="3">
    <source>
        <dbReference type="ARBA" id="ARBA00022679"/>
    </source>
</evidence>
<dbReference type="Gene3D" id="3.40.50.150">
    <property type="entry name" value="Vaccinia Virus protein VP39"/>
    <property type="match status" value="1"/>
</dbReference>
<protein>
    <submittedName>
        <fullName evidence="7">Tuberculostearic acid methyltransferase UfaA1</fullName>
    </submittedName>
</protein>